<proteinExistence type="predicted"/>
<sequence length="796" mass="88526">MTSASEHVGPTEDPVSNVLKWALLVVAIGTFAIMGWATSATYQTSPPQPARFLTADRTVLMTAEDIAAGKAGFQKADLMDYGSLYGMGSYYGEDYTASILVNLAKSTRYGIAMASDGKEFAQLSEDRQAAVTAAMQRALQGIDLAKSEVTLPEAVADAFLAVRDETANSLRTAAPSAGWTPAYSLGPEAARQTADFLLFSAITTVARRPGVGWSWTENWPFEPLVGNTPTANTFRWTWISFCFTFFSFGAVLFIYEFFLNERDQGRMDAVLSEFRPLTPSQRRTGKYFIVVALLLLVQIAAGTILAHSYYDRTSFYGVAINDIFPFNFLRDVHIQAPIVWIGLSWIGAALFLAPSIAGGHEAKGQWFLVDMRFWATLLIVAGALIGNYYGIMGSIDRNWFWFGNQGLSYIELGRFWQIGFFLGLALWSLLVMRALWPSGSLWRRAAGEFWSGRIRLEHLIWASTINVAALYAFGMIPLTGVEKSFTITDFWRWWVVHLWVEQSFEFFASCMSAYLLMAVGLVSRKLAERAVYFELILIFLGGVIGTGHHLYWVGGPSMWVPMGSMFSFIEVLPLVLLIIEAMNHYLLIKAHRGFNYRLAYTYIIGAAFWNFVGAGVFGGGTLNAPLVNYYEHGTFLTLNHAHTGLFGAFGELAIGLIYFCLRYAAADRIPFSEKNGLIAFWLYNAGLVLWIALNFFPIGWSQLDAVFEHGFAYARSNAFYSTTLLWQWLRLPGDVLFALGALLMAFDFIMKLRLLFPKTVEPSPLPAKAGTGRCPASLEATNQSELSPFAPSRSSL</sequence>
<evidence type="ECO:0000313" key="5">
    <source>
        <dbReference type="EMBL" id="QGM44736.1"/>
    </source>
</evidence>
<keyword evidence="1" id="KW-0249">Electron transport</keyword>
<feature type="transmembrane region" description="Helical" evidence="3">
    <location>
        <begin position="21"/>
        <end position="42"/>
    </location>
</feature>
<feature type="compositionally biased region" description="Polar residues" evidence="2">
    <location>
        <begin position="779"/>
        <end position="796"/>
    </location>
</feature>
<feature type="transmembrane region" description="Helical" evidence="3">
    <location>
        <begin position="236"/>
        <end position="258"/>
    </location>
</feature>
<feature type="transmembrane region" description="Helical" evidence="3">
    <location>
        <begin position="373"/>
        <end position="395"/>
    </location>
</feature>
<dbReference type="Proteomes" id="UP000309061">
    <property type="component" value="Chromosome"/>
</dbReference>
<feature type="region of interest" description="Disordered" evidence="2">
    <location>
        <begin position="767"/>
        <end position="796"/>
    </location>
</feature>
<feature type="domain" description="Cytochrome oxidase subunit I profile" evidence="4">
    <location>
        <begin position="531"/>
        <end position="766"/>
    </location>
</feature>
<dbReference type="InterPro" id="IPR000883">
    <property type="entry name" value="Cyt_C_Oxase_1"/>
</dbReference>
<dbReference type="PROSITE" id="PS50855">
    <property type="entry name" value="COX1"/>
    <property type="match status" value="1"/>
</dbReference>
<gene>
    <name evidence="5" type="ORF">H2LOC_002990</name>
</gene>
<dbReference type="InterPro" id="IPR054309">
    <property type="entry name" value="NorB_cytochrome_c-like"/>
</dbReference>
<feature type="transmembrane region" description="Helical" evidence="3">
    <location>
        <begin position="677"/>
        <end position="700"/>
    </location>
</feature>
<dbReference type="Gene3D" id="1.20.210.10">
    <property type="entry name" value="Cytochrome c oxidase-like, subunit I domain"/>
    <property type="match status" value="1"/>
</dbReference>
<reference evidence="5 6" key="1">
    <citation type="submission" date="2019-11" db="EMBL/GenBank/DDBJ databases">
        <title>The genome sequence of Methylocystis heyeri.</title>
        <authorList>
            <person name="Oshkin I.Y."/>
            <person name="Miroshnikov K."/>
            <person name="Dedysh S.N."/>
        </authorList>
    </citation>
    <scope>NUCLEOTIDE SEQUENCE [LARGE SCALE GENOMIC DNA]</scope>
    <source>
        <strain evidence="5 6">H2</strain>
    </source>
</reference>
<dbReference type="GO" id="GO:0009060">
    <property type="term" value="P:aerobic respiration"/>
    <property type="evidence" value="ECO:0007669"/>
    <property type="project" value="InterPro"/>
</dbReference>
<feature type="transmembrane region" description="Helical" evidence="3">
    <location>
        <begin position="415"/>
        <end position="436"/>
    </location>
</feature>
<feature type="transmembrane region" description="Helical" evidence="3">
    <location>
        <begin position="735"/>
        <end position="756"/>
    </location>
</feature>
<dbReference type="Pfam" id="PF00115">
    <property type="entry name" value="COX1"/>
    <property type="match status" value="1"/>
</dbReference>
<feature type="transmembrane region" description="Helical" evidence="3">
    <location>
        <begin position="644"/>
        <end position="665"/>
    </location>
</feature>
<protein>
    <submittedName>
        <fullName evidence="5">Nitric oxide reductase</fullName>
    </submittedName>
</protein>
<keyword evidence="1" id="KW-0813">Transport</keyword>
<feature type="transmembrane region" description="Helical" evidence="3">
    <location>
        <begin position="558"/>
        <end position="579"/>
    </location>
</feature>
<accession>A0A6B8K9G6</accession>
<keyword evidence="3" id="KW-0812">Transmembrane</keyword>
<keyword evidence="3" id="KW-0472">Membrane</keyword>
<dbReference type="Pfam" id="PF22085">
    <property type="entry name" value="NorB_cytochrome_c-like"/>
    <property type="match status" value="1"/>
</dbReference>
<dbReference type="InterPro" id="IPR023616">
    <property type="entry name" value="Cyt_c_oxase-like_su1_dom"/>
</dbReference>
<dbReference type="InterPro" id="IPR036927">
    <property type="entry name" value="Cyt_c_oxase-like_su1_sf"/>
</dbReference>
<feature type="transmembrane region" description="Helical" evidence="3">
    <location>
        <begin position="600"/>
        <end position="624"/>
    </location>
</feature>
<dbReference type="GO" id="GO:0020037">
    <property type="term" value="F:heme binding"/>
    <property type="evidence" value="ECO:0007669"/>
    <property type="project" value="InterPro"/>
</dbReference>
<keyword evidence="1" id="KW-0679">Respiratory chain</keyword>
<evidence type="ECO:0000256" key="2">
    <source>
        <dbReference type="SAM" id="MobiDB-lite"/>
    </source>
</evidence>
<feature type="transmembrane region" description="Helical" evidence="3">
    <location>
        <begin position="496"/>
        <end position="519"/>
    </location>
</feature>
<dbReference type="SUPFAM" id="SSF81442">
    <property type="entry name" value="Cytochrome c oxidase subunit I-like"/>
    <property type="match status" value="1"/>
</dbReference>
<dbReference type="GO" id="GO:0016020">
    <property type="term" value="C:membrane"/>
    <property type="evidence" value="ECO:0007669"/>
    <property type="project" value="InterPro"/>
</dbReference>
<dbReference type="KEGG" id="mhey:H2LOC_002990"/>
<dbReference type="RefSeq" id="WP_136495034.1">
    <property type="nucleotide sequence ID" value="NZ_CP046052.1"/>
</dbReference>
<feature type="transmembrane region" description="Helical" evidence="3">
    <location>
        <begin position="531"/>
        <end position="552"/>
    </location>
</feature>
<keyword evidence="6" id="KW-1185">Reference proteome</keyword>
<dbReference type="GO" id="GO:0004129">
    <property type="term" value="F:cytochrome-c oxidase activity"/>
    <property type="evidence" value="ECO:0007669"/>
    <property type="project" value="InterPro"/>
</dbReference>
<dbReference type="EMBL" id="CP046052">
    <property type="protein sequence ID" value="QGM44736.1"/>
    <property type="molecule type" value="Genomic_DNA"/>
</dbReference>
<dbReference type="OrthoDB" id="9767153at2"/>
<evidence type="ECO:0000259" key="4">
    <source>
        <dbReference type="PROSITE" id="PS50855"/>
    </source>
</evidence>
<dbReference type="AlphaFoldDB" id="A0A6B8K9G6"/>
<keyword evidence="3" id="KW-1133">Transmembrane helix</keyword>
<dbReference type="PANTHER" id="PTHR10422">
    <property type="entry name" value="CYTOCHROME C OXIDASE SUBUNIT 1"/>
    <property type="match status" value="1"/>
</dbReference>
<evidence type="ECO:0000313" key="6">
    <source>
        <dbReference type="Proteomes" id="UP000309061"/>
    </source>
</evidence>
<evidence type="ECO:0000256" key="1">
    <source>
        <dbReference type="ARBA" id="ARBA00022660"/>
    </source>
</evidence>
<feature type="transmembrane region" description="Helical" evidence="3">
    <location>
        <begin position="287"/>
        <end position="310"/>
    </location>
</feature>
<feature type="transmembrane region" description="Helical" evidence="3">
    <location>
        <begin position="456"/>
        <end position="476"/>
    </location>
</feature>
<dbReference type="PANTHER" id="PTHR10422:SF38">
    <property type="entry name" value="CYTOCHROME B SUBUNIT OF NITRIC OXIDE REDUCTASE"/>
    <property type="match status" value="1"/>
</dbReference>
<organism evidence="5 6">
    <name type="scientific">Methylocystis heyeri</name>
    <dbReference type="NCBI Taxonomy" id="391905"/>
    <lineage>
        <taxon>Bacteria</taxon>
        <taxon>Pseudomonadati</taxon>
        <taxon>Pseudomonadota</taxon>
        <taxon>Alphaproteobacteria</taxon>
        <taxon>Hyphomicrobiales</taxon>
        <taxon>Methylocystaceae</taxon>
        <taxon>Methylocystis</taxon>
    </lineage>
</organism>
<feature type="transmembrane region" description="Helical" evidence="3">
    <location>
        <begin position="334"/>
        <end position="353"/>
    </location>
</feature>
<name>A0A6B8K9G6_9HYPH</name>
<evidence type="ECO:0000256" key="3">
    <source>
        <dbReference type="SAM" id="Phobius"/>
    </source>
</evidence>